<organism evidence="1 2">
    <name type="scientific">Shewanella inventionis</name>
    <dbReference type="NCBI Taxonomy" id="1738770"/>
    <lineage>
        <taxon>Bacteria</taxon>
        <taxon>Pseudomonadati</taxon>
        <taxon>Pseudomonadota</taxon>
        <taxon>Gammaproteobacteria</taxon>
        <taxon>Alteromonadales</taxon>
        <taxon>Shewanellaceae</taxon>
        <taxon>Shewanella</taxon>
    </lineage>
</organism>
<name>A0ABQ1IWZ8_9GAMM</name>
<keyword evidence="2" id="KW-1185">Reference proteome</keyword>
<comment type="caution">
    <text evidence="1">The sequence shown here is derived from an EMBL/GenBank/DDBJ whole genome shotgun (WGS) entry which is preliminary data.</text>
</comment>
<gene>
    <name evidence="1" type="ORF">GCM10011607_12110</name>
</gene>
<evidence type="ECO:0008006" key="3">
    <source>
        <dbReference type="Google" id="ProtNLM"/>
    </source>
</evidence>
<sequence>MNNDIILPIARERGNASISFYRRLLVAYLIDQGVNSVPRIMGATGFPRRRVQELILSLADMDIDVEFQGAPKNGRYVVLNWASIDKQWIHDNLDMVEEILGITVKINT</sequence>
<dbReference type="InterPro" id="IPR036388">
    <property type="entry name" value="WH-like_DNA-bd_sf"/>
</dbReference>
<reference evidence="2" key="1">
    <citation type="journal article" date="2019" name="Int. J. Syst. Evol. Microbiol.">
        <title>The Global Catalogue of Microorganisms (GCM) 10K type strain sequencing project: providing services to taxonomists for standard genome sequencing and annotation.</title>
        <authorList>
            <consortium name="The Broad Institute Genomics Platform"/>
            <consortium name="The Broad Institute Genome Sequencing Center for Infectious Disease"/>
            <person name="Wu L."/>
            <person name="Ma J."/>
        </authorList>
    </citation>
    <scope>NUCLEOTIDE SEQUENCE [LARGE SCALE GENOMIC DNA]</scope>
    <source>
        <strain evidence="2">CGMCC 1.15339</strain>
    </source>
</reference>
<accession>A0ABQ1IWZ8</accession>
<dbReference type="EMBL" id="BMII01000008">
    <property type="protein sequence ID" value="GGB53168.1"/>
    <property type="molecule type" value="Genomic_DNA"/>
</dbReference>
<evidence type="ECO:0000313" key="1">
    <source>
        <dbReference type="EMBL" id="GGB53168.1"/>
    </source>
</evidence>
<dbReference type="Gene3D" id="1.10.10.10">
    <property type="entry name" value="Winged helix-like DNA-binding domain superfamily/Winged helix DNA-binding domain"/>
    <property type="match status" value="1"/>
</dbReference>
<dbReference type="RefSeq" id="WP_188738017.1">
    <property type="nucleotide sequence ID" value="NZ_BMII01000008.1"/>
</dbReference>
<evidence type="ECO:0000313" key="2">
    <source>
        <dbReference type="Proteomes" id="UP000617555"/>
    </source>
</evidence>
<dbReference type="Proteomes" id="UP000617555">
    <property type="component" value="Unassembled WGS sequence"/>
</dbReference>
<proteinExistence type="predicted"/>
<protein>
    <recommendedName>
        <fullName evidence="3">Helix-turn-helix domain-containing protein</fullName>
    </recommendedName>
</protein>
<dbReference type="Pfam" id="PF09904">
    <property type="entry name" value="HTH_43"/>
    <property type="match status" value="1"/>
</dbReference>
<dbReference type="InterPro" id="IPR017162">
    <property type="entry name" value="UCP037266"/>
</dbReference>